<dbReference type="RefSeq" id="WP_119380723.1">
    <property type="nucleotide sequence ID" value="NZ_QWGB01000014.1"/>
</dbReference>
<dbReference type="AlphaFoldDB" id="A0A399QNI9"/>
<dbReference type="PANTHER" id="PTHR10827">
    <property type="entry name" value="RETICULOCALBIN"/>
    <property type="match status" value="1"/>
</dbReference>
<evidence type="ECO:0000256" key="4">
    <source>
        <dbReference type="SAM" id="SignalP"/>
    </source>
</evidence>
<dbReference type="Pfam" id="PF13499">
    <property type="entry name" value="EF-hand_7"/>
    <property type="match status" value="1"/>
</dbReference>
<feature type="chain" id="PRO_5017266477" evidence="4">
    <location>
        <begin position="25"/>
        <end position="168"/>
    </location>
</feature>
<name>A0A399QNI9_9PROT</name>
<dbReference type="PROSITE" id="PS50222">
    <property type="entry name" value="EF_HAND_2"/>
    <property type="match status" value="1"/>
</dbReference>
<protein>
    <submittedName>
        <fullName evidence="6">Histidine kinase</fullName>
    </submittedName>
</protein>
<reference evidence="6 7" key="1">
    <citation type="submission" date="2018-08" db="EMBL/GenBank/DDBJ databases">
        <title>Henriciella mobilis sp. nov., isolated from seawater.</title>
        <authorList>
            <person name="Cheng H."/>
            <person name="Wu Y.-H."/>
            <person name="Xu X.-W."/>
            <person name="Guo L.-L."/>
        </authorList>
    </citation>
    <scope>NUCLEOTIDE SEQUENCE [LARGE SCALE GENOMIC DNA]</scope>
    <source>
        <strain evidence="6 7">CCUG66934</strain>
    </source>
</reference>
<evidence type="ECO:0000256" key="1">
    <source>
        <dbReference type="ARBA" id="ARBA00022723"/>
    </source>
</evidence>
<evidence type="ECO:0000313" key="6">
    <source>
        <dbReference type="EMBL" id="RIJ20406.1"/>
    </source>
</evidence>
<keyword evidence="2" id="KW-0677">Repeat</keyword>
<feature type="region of interest" description="Disordered" evidence="3">
    <location>
        <begin position="98"/>
        <end position="168"/>
    </location>
</feature>
<feature type="compositionally biased region" description="Basic residues" evidence="3">
    <location>
        <begin position="150"/>
        <end position="162"/>
    </location>
</feature>
<dbReference type="PROSITE" id="PS00018">
    <property type="entry name" value="EF_HAND_1"/>
    <property type="match status" value="2"/>
</dbReference>
<dbReference type="Proteomes" id="UP000265431">
    <property type="component" value="Unassembled WGS sequence"/>
</dbReference>
<dbReference type="SUPFAM" id="SSF47473">
    <property type="entry name" value="EF-hand"/>
    <property type="match status" value="1"/>
</dbReference>
<dbReference type="InterPro" id="IPR011992">
    <property type="entry name" value="EF-hand-dom_pair"/>
</dbReference>
<sequence length="168" mass="18855">MKKLALAATMTGILSVAAAGLAFADHHKDGDRSDRREMRTERMLERFDTNSDGVISTAEVDALKAERFAAADTNGDGGLSLDEIEAFRKAERERRMEKRKQRMFDRQDDNGDGVISIDEFETRGMPMFDRVDANGDGEITEAELSEMKGHRGHRRGGGHRRGERQVQE</sequence>
<proteinExistence type="predicted"/>
<dbReference type="EMBL" id="QWGB01000014">
    <property type="protein sequence ID" value="RIJ20406.1"/>
    <property type="molecule type" value="Genomic_DNA"/>
</dbReference>
<feature type="signal peptide" evidence="4">
    <location>
        <begin position="1"/>
        <end position="24"/>
    </location>
</feature>
<dbReference type="OrthoDB" id="5470953at2"/>
<dbReference type="InterPro" id="IPR018247">
    <property type="entry name" value="EF_Hand_1_Ca_BS"/>
</dbReference>
<comment type="caution">
    <text evidence="6">The sequence shown here is derived from an EMBL/GenBank/DDBJ whole genome shotgun (WGS) entry which is preliminary data.</text>
</comment>
<organism evidence="6 7">
    <name type="scientific">Henriciella barbarensis</name>
    <dbReference type="NCBI Taxonomy" id="86342"/>
    <lineage>
        <taxon>Bacteria</taxon>
        <taxon>Pseudomonadati</taxon>
        <taxon>Pseudomonadota</taxon>
        <taxon>Alphaproteobacteria</taxon>
        <taxon>Hyphomonadales</taxon>
        <taxon>Hyphomonadaceae</taxon>
        <taxon>Henriciella</taxon>
    </lineage>
</organism>
<evidence type="ECO:0000313" key="7">
    <source>
        <dbReference type="Proteomes" id="UP000265431"/>
    </source>
</evidence>
<accession>A0A399QNI9</accession>
<feature type="domain" description="EF-hand" evidence="5">
    <location>
        <begin position="95"/>
        <end position="130"/>
    </location>
</feature>
<evidence type="ECO:0000256" key="3">
    <source>
        <dbReference type="SAM" id="MobiDB-lite"/>
    </source>
</evidence>
<dbReference type="SMART" id="SM00054">
    <property type="entry name" value="EFh"/>
    <property type="match status" value="4"/>
</dbReference>
<dbReference type="GO" id="GO:0016301">
    <property type="term" value="F:kinase activity"/>
    <property type="evidence" value="ECO:0007669"/>
    <property type="project" value="UniProtKB-KW"/>
</dbReference>
<feature type="compositionally biased region" description="Basic and acidic residues" evidence="3">
    <location>
        <begin position="98"/>
        <end position="109"/>
    </location>
</feature>
<keyword evidence="7" id="KW-1185">Reference proteome</keyword>
<keyword evidence="6" id="KW-0808">Transferase</keyword>
<dbReference type="GO" id="GO:0005509">
    <property type="term" value="F:calcium ion binding"/>
    <property type="evidence" value="ECO:0007669"/>
    <property type="project" value="InterPro"/>
</dbReference>
<dbReference type="InterPro" id="IPR002048">
    <property type="entry name" value="EF_hand_dom"/>
</dbReference>
<dbReference type="PANTHER" id="PTHR10827:SF98">
    <property type="entry name" value="45 KDA CALCIUM-BINDING PROTEIN"/>
    <property type="match status" value="1"/>
</dbReference>
<dbReference type="Pfam" id="PF13202">
    <property type="entry name" value="EF-hand_5"/>
    <property type="match status" value="2"/>
</dbReference>
<keyword evidence="4" id="KW-0732">Signal</keyword>
<keyword evidence="1" id="KW-0479">Metal-binding</keyword>
<evidence type="ECO:0000259" key="5">
    <source>
        <dbReference type="PROSITE" id="PS50222"/>
    </source>
</evidence>
<gene>
    <name evidence="6" type="ORF">D1224_14880</name>
</gene>
<evidence type="ECO:0000256" key="2">
    <source>
        <dbReference type="ARBA" id="ARBA00022737"/>
    </source>
</evidence>
<dbReference type="Gene3D" id="1.10.238.10">
    <property type="entry name" value="EF-hand"/>
    <property type="match status" value="2"/>
</dbReference>
<keyword evidence="6" id="KW-0418">Kinase</keyword>